<dbReference type="Proteomes" id="UP000561438">
    <property type="component" value="Unassembled WGS sequence"/>
</dbReference>
<comment type="caution">
    <text evidence="2">The sequence shown here is derived from an EMBL/GenBank/DDBJ whole genome shotgun (WGS) entry which is preliminary data.</text>
</comment>
<dbReference type="Pfam" id="PF13229">
    <property type="entry name" value="Beta_helix"/>
    <property type="match status" value="1"/>
</dbReference>
<dbReference type="SUPFAM" id="SSF51126">
    <property type="entry name" value="Pectin lyase-like"/>
    <property type="match status" value="2"/>
</dbReference>
<dbReference type="EMBL" id="JABWGV010000002">
    <property type="protein sequence ID" value="NVD44400.1"/>
    <property type="molecule type" value="Genomic_DNA"/>
</dbReference>
<organism evidence="2 3">
    <name type="scientific">Qipengyuania atrilutea</name>
    <dbReference type="NCBI Taxonomy" id="2744473"/>
    <lineage>
        <taxon>Bacteria</taxon>
        <taxon>Pseudomonadati</taxon>
        <taxon>Pseudomonadota</taxon>
        <taxon>Alphaproteobacteria</taxon>
        <taxon>Sphingomonadales</taxon>
        <taxon>Erythrobacteraceae</taxon>
        <taxon>Qipengyuania</taxon>
    </lineage>
</organism>
<evidence type="ECO:0000259" key="1">
    <source>
        <dbReference type="Pfam" id="PF13229"/>
    </source>
</evidence>
<gene>
    <name evidence="2" type="ORF">HUV48_05145</name>
</gene>
<dbReference type="Gene3D" id="2.160.20.10">
    <property type="entry name" value="Single-stranded right-handed beta-helix, Pectin lyase-like"/>
    <property type="match status" value="1"/>
</dbReference>
<evidence type="ECO:0000313" key="3">
    <source>
        <dbReference type="Proteomes" id="UP000561438"/>
    </source>
</evidence>
<proteinExistence type="predicted"/>
<dbReference type="InterPro" id="IPR011050">
    <property type="entry name" value="Pectin_lyase_fold/virulence"/>
</dbReference>
<protein>
    <recommendedName>
        <fullName evidence="1">Right handed beta helix domain-containing protein</fullName>
    </recommendedName>
</protein>
<dbReference type="InterPro" id="IPR012334">
    <property type="entry name" value="Pectin_lyas_fold"/>
</dbReference>
<feature type="domain" description="Right handed beta helix" evidence="1">
    <location>
        <begin position="230"/>
        <end position="344"/>
    </location>
</feature>
<dbReference type="InterPro" id="IPR039448">
    <property type="entry name" value="Beta_helix"/>
</dbReference>
<dbReference type="SMART" id="SM00710">
    <property type="entry name" value="PbH1"/>
    <property type="match status" value="5"/>
</dbReference>
<dbReference type="AlphaFoldDB" id="A0A850H1K5"/>
<reference evidence="2 3" key="1">
    <citation type="submission" date="2020-06" db="EMBL/GenBank/DDBJ databases">
        <title>Altererythrobacter sp. HHU K3-1.</title>
        <authorList>
            <person name="Zhang D."/>
            <person name="Xue H."/>
        </authorList>
    </citation>
    <scope>NUCLEOTIDE SEQUENCE [LARGE SCALE GENOMIC DNA]</scope>
    <source>
        <strain evidence="2 3">HHU K3-1</strain>
    </source>
</reference>
<name>A0A850H1K5_9SPHN</name>
<dbReference type="RefSeq" id="WP_176266741.1">
    <property type="nucleotide sequence ID" value="NZ_JABWGV010000002.1"/>
</dbReference>
<keyword evidence="3" id="KW-1185">Reference proteome</keyword>
<sequence>MRRTILQFMSVAPFILAAGSDKFVTRTVYSTDELEQLSISRDRVQLNDKYRSGIFIWRTGNFSDRIKRDSNSLLYVRSALKGSREGAWVREGLVATPEMLANGKRLIDHTALLQELFELAGEGVTLRLDGAYHISAMVAVANRSKFVVEGRGSITVKGGTPVAYGFGMLYFSQCTGFKLMGLTLDAARDTRQAAEVHAHSVTFQSCHEFSCIGLRVRNAVCDGIFLYSAEPAKFDTHCSDFLLKDCSVDGSYRQGCSIIEARNGVIDGGHYSGTQGTAPGAGIDLESDAGAPDGAISDITLKNVDFAQNDGFGVLVATVASPRNIKVLNCSFRSNRLGAISFGAESGFITGSKITGFLSTAFRGAIDFPAAKRQMSAIRIRVVDTEFADVASAHSEAPLIYVHENAYAPVEVDTLVCKHSSVAIARLGREGSALRRAYITAHPSICNHAIALAGNETEFTDNTIVGSEGAVLVVVGQRTLITRNQFREIRHTDWEGAIRVIAPSAIIEKNYLQGNGEVALRLEAISKSIRENEFDGFSTAVVRSFLK</sequence>
<accession>A0A850H1K5</accession>
<dbReference type="InterPro" id="IPR006626">
    <property type="entry name" value="PbH1"/>
</dbReference>
<evidence type="ECO:0000313" key="2">
    <source>
        <dbReference type="EMBL" id="NVD44400.1"/>
    </source>
</evidence>